<dbReference type="KEGG" id="paa:Paes_0926"/>
<proteinExistence type="predicted"/>
<sequence length="70" mass="8237">MLKVEIDELERRVDAVHQQIEGLIKQENRPREMNESARQQLDELLFALSEDIQVFQQALGVMQSLLCQER</sequence>
<gene>
    <name evidence="1" type="ordered locus">Paes_0926</name>
</gene>
<dbReference type="Proteomes" id="UP000002725">
    <property type="component" value="Chromosome"/>
</dbReference>
<organism evidence="1 2">
    <name type="scientific">Prosthecochloris aestuarii (strain DSM 271 / SK 413)</name>
    <dbReference type="NCBI Taxonomy" id="290512"/>
    <lineage>
        <taxon>Bacteria</taxon>
        <taxon>Pseudomonadati</taxon>
        <taxon>Chlorobiota</taxon>
        <taxon>Chlorobiia</taxon>
        <taxon>Chlorobiales</taxon>
        <taxon>Chlorobiaceae</taxon>
        <taxon>Prosthecochloris</taxon>
    </lineage>
</organism>
<evidence type="ECO:0000313" key="1">
    <source>
        <dbReference type="EMBL" id="ACF45969.1"/>
    </source>
</evidence>
<name>B4S7D2_PROA2</name>
<keyword evidence="2" id="KW-1185">Reference proteome</keyword>
<evidence type="ECO:0000313" key="2">
    <source>
        <dbReference type="Proteomes" id="UP000002725"/>
    </source>
</evidence>
<dbReference type="HOGENOM" id="CLU_2754604_0_0_10"/>
<accession>B4S7D2</accession>
<dbReference type="AlphaFoldDB" id="B4S7D2"/>
<protein>
    <submittedName>
        <fullName evidence="1">Uncharacterized protein</fullName>
    </submittedName>
</protein>
<reference evidence="1" key="1">
    <citation type="submission" date="2008-06" db="EMBL/GenBank/DDBJ databases">
        <title>Complete sequence of chromosome of Prosthecochloris aestuarii DSM 271.</title>
        <authorList>
            <consortium name="US DOE Joint Genome Institute"/>
            <person name="Lucas S."/>
            <person name="Copeland A."/>
            <person name="Lapidus A."/>
            <person name="Glavina del Rio T."/>
            <person name="Dalin E."/>
            <person name="Tice H."/>
            <person name="Bruce D."/>
            <person name="Goodwin L."/>
            <person name="Pitluck S."/>
            <person name="Schmutz J."/>
            <person name="Larimer F."/>
            <person name="Land M."/>
            <person name="Hauser L."/>
            <person name="Kyrpides N."/>
            <person name="Anderson I."/>
            <person name="Liu Z."/>
            <person name="Li T."/>
            <person name="Zhao F."/>
            <person name="Overmann J."/>
            <person name="Bryant D.A."/>
            <person name="Richardson P."/>
        </authorList>
    </citation>
    <scope>NUCLEOTIDE SEQUENCE [LARGE SCALE GENOMIC DNA]</scope>
    <source>
        <strain evidence="1">DSM 271</strain>
    </source>
</reference>
<dbReference type="EMBL" id="CP001108">
    <property type="protein sequence ID" value="ACF45969.1"/>
    <property type="molecule type" value="Genomic_DNA"/>
</dbReference>